<evidence type="ECO:0000313" key="8">
    <source>
        <dbReference type="EMBL" id="GAA4356868.1"/>
    </source>
</evidence>
<keyword evidence="3" id="KW-0963">Cytoplasm</keyword>
<evidence type="ECO:0000259" key="6">
    <source>
        <dbReference type="Pfam" id="PF00206"/>
    </source>
</evidence>
<protein>
    <recommendedName>
        <fullName evidence="2">fumarate hydratase</fullName>
        <ecNumber evidence="2">4.2.1.2</ecNumber>
    </recommendedName>
</protein>
<keyword evidence="5" id="KW-0456">Lyase</keyword>
<dbReference type="InterPro" id="IPR018951">
    <property type="entry name" value="Fumarase_C_C"/>
</dbReference>
<dbReference type="InterPro" id="IPR020557">
    <property type="entry name" value="Fumarate_lyase_CS"/>
</dbReference>
<dbReference type="Gene3D" id="1.20.200.10">
    <property type="entry name" value="Fumarase/aspartase (Central domain)"/>
    <property type="match status" value="1"/>
</dbReference>
<dbReference type="PANTHER" id="PTHR11444:SF22">
    <property type="entry name" value="FUMARATE HYDRATASE CLASS II"/>
    <property type="match status" value="1"/>
</dbReference>
<gene>
    <name evidence="8" type="ORF">GCM10023151_05260</name>
</gene>
<dbReference type="Gene3D" id="1.10.40.30">
    <property type="entry name" value="Fumarase/aspartase (C-terminal domain)"/>
    <property type="match status" value="1"/>
</dbReference>
<keyword evidence="4" id="KW-0816">Tricarboxylic acid cycle</keyword>
<reference evidence="9" key="1">
    <citation type="journal article" date="2019" name="Int. J. Syst. Evol. Microbiol.">
        <title>The Global Catalogue of Microorganisms (GCM) 10K type strain sequencing project: providing services to taxonomists for standard genome sequencing and annotation.</title>
        <authorList>
            <consortium name="The Broad Institute Genomics Platform"/>
            <consortium name="The Broad Institute Genome Sequencing Center for Infectious Disease"/>
            <person name="Wu L."/>
            <person name="Ma J."/>
        </authorList>
    </citation>
    <scope>NUCLEOTIDE SEQUENCE [LARGE SCALE GENOMIC DNA]</scope>
    <source>
        <strain evidence="9">JCM 17728</strain>
    </source>
</reference>
<dbReference type="PANTHER" id="PTHR11444">
    <property type="entry name" value="ASPARTATEAMMONIA/ARGININOSUCCINATE/ADENYLOSUCCINATE LYASE"/>
    <property type="match status" value="1"/>
</dbReference>
<dbReference type="Gene3D" id="1.10.275.10">
    <property type="entry name" value="Fumarase/aspartase (N-terminal domain)"/>
    <property type="match status" value="1"/>
</dbReference>
<evidence type="ECO:0000256" key="4">
    <source>
        <dbReference type="ARBA" id="ARBA00022532"/>
    </source>
</evidence>
<dbReference type="PROSITE" id="PS00163">
    <property type="entry name" value="FUMARATE_LYASES"/>
    <property type="match status" value="1"/>
</dbReference>
<name>A0ABP8IE09_9GAMM</name>
<dbReference type="InterPro" id="IPR008948">
    <property type="entry name" value="L-Aspartase-like"/>
</dbReference>
<accession>A0ABP8IE09</accession>
<sequence length="460" mass="49797">MANKTGVKNFRTEKDSMGHVKVPKDALYAAQTQRAVNNFTISSLTLPPDFIRQIILIKQTAAETNRELGELSKTKSEAIVKATKQLLRNDLINQQNFPIDVFQTGSGTSTNMNVNEVVAHLASNKRTSIHPNDDVNMGQSSNDVIPTAISMMATEHLVEKLTPALEKLINVINAKGQSLKSVVKTGRTHLMDAMPLTMQQELSAWAYQIELSLKNLKNIIPQISELAQGGTAIGTGINSSKKFRAQFAKNLKSKTGLPYKKSGNAFASIAGQDNSVAVSGILNTLATALMKISNDLRWMNSGPVSGLGEVRLKAIQPGSSIMPGKVNPVVPEAVTMAAAQIMGNHTSITVGAQAGNFQLNVMLPMIAYNLHQSLELSANAASQIAVTINDFEPNTDFLEQQLSKNAILATALAPEIGYEKASEVVYRARKEERSILDVAVELTNLSKKELARILDPKKLT</sequence>
<organism evidence="8 9">
    <name type="scientific">Kangiella marina</name>
    <dbReference type="NCBI Taxonomy" id="1079178"/>
    <lineage>
        <taxon>Bacteria</taxon>
        <taxon>Pseudomonadati</taxon>
        <taxon>Pseudomonadota</taxon>
        <taxon>Gammaproteobacteria</taxon>
        <taxon>Kangiellales</taxon>
        <taxon>Kangiellaceae</taxon>
        <taxon>Kangiella</taxon>
    </lineage>
</organism>
<evidence type="ECO:0000256" key="1">
    <source>
        <dbReference type="ARBA" id="ARBA00009084"/>
    </source>
</evidence>
<evidence type="ECO:0000313" key="9">
    <source>
        <dbReference type="Proteomes" id="UP001501011"/>
    </source>
</evidence>
<evidence type="ECO:0000256" key="2">
    <source>
        <dbReference type="ARBA" id="ARBA00012921"/>
    </source>
</evidence>
<dbReference type="Pfam" id="PF00206">
    <property type="entry name" value="Lyase_1"/>
    <property type="match status" value="1"/>
</dbReference>
<evidence type="ECO:0000259" key="7">
    <source>
        <dbReference type="Pfam" id="PF10415"/>
    </source>
</evidence>
<dbReference type="InterPro" id="IPR000362">
    <property type="entry name" value="Fumarate_lyase_fam"/>
</dbReference>
<dbReference type="EC" id="4.2.1.2" evidence="2"/>
<feature type="domain" description="Fumarase C C-terminal" evidence="7">
    <location>
        <begin position="408"/>
        <end position="460"/>
    </location>
</feature>
<dbReference type="InterPro" id="IPR005677">
    <property type="entry name" value="Fum_hydII"/>
</dbReference>
<comment type="similarity">
    <text evidence="1">Belongs to the class-II fumarase/aspartase family. Fumarase subfamily.</text>
</comment>
<dbReference type="Proteomes" id="UP001501011">
    <property type="component" value="Unassembled WGS sequence"/>
</dbReference>
<dbReference type="InterPro" id="IPR024083">
    <property type="entry name" value="Fumarase/histidase_N"/>
</dbReference>
<dbReference type="EMBL" id="BAABFV010000001">
    <property type="protein sequence ID" value="GAA4356868.1"/>
    <property type="molecule type" value="Genomic_DNA"/>
</dbReference>
<keyword evidence="9" id="KW-1185">Reference proteome</keyword>
<evidence type="ECO:0000256" key="5">
    <source>
        <dbReference type="ARBA" id="ARBA00023239"/>
    </source>
</evidence>
<comment type="caution">
    <text evidence="8">The sequence shown here is derived from an EMBL/GenBank/DDBJ whole genome shotgun (WGS) entry which is preliminary data.</text>
</comment>
<dbReference type="SUPFAM" id="SSF48557">
    <property type="entry name" value="L-aspartase-like"/>
    <property type="match status" value="1"/>
</dbReference>
<dbReference type="Pfam" id="PF10415">
    <property type="entry name" value="FumaraseC_C"/>
    <property type="match status" value="1"/>
</dbReference>
<evidence type="ECO:0000256" key="3">
    <source>
        <dbReference type="ARBA" id="ARBA00022490"/>
    </source>
</evidence>
<proteinExistence type="inferred from homology"/>
<feature type="domain" description="Fumarate lyase N-terminal" evidence="6">
    <location>
        <begin position="18"/>
        <end position="343"/>
    </location>
</feature>
<dbReference type="PRINTS" id="PR00145">
    <property type="entry name" value="ARGSUCLYASE"/>
</dbReference>
<dbReference type="PRINTS" id="PR00149">
    <property type="entry name" value="FUMRATELYASE"/>
</dbReference>
<dbReference type="InterPro" id="IPR022761">
    <property type="entry name" value="Fumarate_lyase_N"/>
</dbReference>